<reference evidence="5" key="2">
    <citation type="submission" date="2023-02" db="EMBL/GenBank/DDBJ databases">
        <authorList>
            <person name="Swenson N.G."/>
            <person name="Wegrzyn J.L."/>
            <person name="Mcevoy S.L."/>
        </authorList>
    </citation>
    <scope>NUCLEOTIDE SEQUENCE</scope>
    <source>
        <strain evidence="5">91603</strain>
        <tissue evidence="5">Leaf</tissue>
    </source>
</reference>
<dbReference type="GO" id="GO:0031267">
    <property type="term" value="F:small GTPase binding"/>
    <property type="evidence" value="ECO:0007669"/>
    <property type="project" value="TreeGrafter"/>
</dbReference>
<evidence type="ECO:0000259" key="4">
    <source>
        <dbReference type="Pfam" id="PF25390"/>
    </source>
</evidence>
<dbReference type="InterPro" id="IPR009091">
    <property type="entry name" value="RCC1/BLIP-II"/>
</dbReference>
<dbReference type="PRINTS" id="PR00633">
    <property type="entry name" value="RCCNDNSATION"/>
</dbReference>
<feature type="repeat" description="RCC1" evidence="2">
    <location>
        <begin position="75"/>
        <end position="126"/>
    </location>
</feature>
<feature type="compositionally biased region" description="Low complexity" evidence="3">
    <location>
        <begin position="495"/>
        <end position="506"/>
    </location>
</feature>
<dbReference type="PANTHER" id="PTHR46207:SF1">
    <property type="entry name" value="PROTEIN RCC2"/>
    <property type="match status" value="1"/>
</dbReference>
<dbReference type="SUPFAM" id="SSF50985">
    <property type="entry name" value="RCC1/BLIP-II"/>
    <property type="match status" value="1"/>
</dbReference>
<dbReference type="PROSITE" id="PS50012">
    <property type="entry name" value="RCC1_3"/>
    <property type="match status" value="5"/>
</dbReference>
<dbReference type="GO" id="GO:0016020">
    <property type="term" value="C:membrane"/>
    <property type="evidence" value="ECO:0007669"/>
    <property type="project" value="TreeGrafter"/>
</dbReference>
<dbReference type="PROSITE" id="PS00626">
    <property type="entry name" value="RCC1_2"/>
    <property type="match status" value="3"/>
</dbReference>
<feature type="repeat" description="RCC1" evidence="2">
    <location>
        <begin position="127"/>
        <end position="177"/>
    </location>
</feature>
<keyword evidence="1" id="KW-0677">Repeat</keyword>
<gene>
    <name evidence="5" type="ORF">LWI28_025348</name>
</gene>
<evidence type="ECO:0000256" key="3">
    <source>
        <dbReference type="SAM" id="MobiDB-lite"/>
    </source>
</evidence>
<feature type="repeat" description="RCC1" evidence="2">
    <location>
        <begin position="180"/>
        <end position="245"/>
    </location>
</feature>
<protein>
    <recommendedName>
        <fullName evidence="4">RCC1-like domain-containing protein</fullName>
    </recommendedName>
</protein>
<evidence type="ECO:0000256" key="2">
    <source>
        <dbReference type="PROSITE-ProRule" id="PRU00235"/>
    </source>
</evidence>
<reference evidence="5" key="1">
    <citation type="journal article" date="2022" name="Plant J.">
        <title>Strategies of tolerance reflected in two North American maple genomes.</title>
        <authorList>
            <person name="McEvoy S.L."/>
            <person name="Sezen U.U."/>
            <person name="Trouern-Trend A."/>
            <person name="McMahon S.M."/>
            <person name="Schaberg P.G."/>
            <person name="Yang J."/>
            <person name="Wegrzyn J.L."/>
            <person name="Swenson N.G."/>
        </authorList>
    </citation>
    <scope>NUCLEOTIDE SEQUENCE</scope>
    <source>
        <strain evidence="5">91603</strain>
    </source>
</reference>
<dbReference type="Proteomes" id="UP001064489">
    <property type="component" value="Chromosome 9"/>
</dbReference>
<feature type="repeat" description="RCC1" evidence="2">
    <location>
        <begin position="246"/>
        <end position="301"/>
    </location>
</feature>
<dbReference type="AlphaFoldDB" id="A0AAD5JJ01"/>
<feature type="compositionally biased region" description="Low complexity" evidence="3">
    <location>
        <begin position="615"/>
        <end position="625"/>
    </location>
</feature>
<dbReference type="Pfam" id="PF00415">
    <property type="entry name" value="RCC1"/>
    <property type="match status" value="1"/>
</dbReference>
<evidence type="ECO:0000313" key="6">
    <source>
        <dbReference type="Proteomes" id="UP001064489"/>
    </source>
</evidence>
<feature type="compositionally biased region" description="Basic residues" evidence="3">
    <location>
        <begin position="554"/>
        <end position="572"/>
    </location>
</feature>
<dbReference type="Pfam" id="PF25390">
    <property type="entry name" value="WD40_RLD"/>
    <property type="match status" value="1"/>
</dbReference>
<dbReference type="InterPro" id="IPR000408">
    <property type="entry name" value="Reg_chr_condens"/>
</dbReference>
<feature type="compositionally biased region" description="Basic residues" evidence="3">
    <location>
        <begin position="434"/>
        <end position="453"/>
    </location>
</feature>
<proteinExistence type="predicted"/>
<accession>A0AAD5JJ01</accession>
<dbReference type="InterPro" id="IPR058923">
    <property type="entry name" value="RCC1-like_dom"/>
</dbReference>
<dbReference type="Gene3D" id="2.130.10.30">
    <property type="entry name" value="Regulator of chromosome condensation 1/beta-lactamase-inhibitor protein II"/>
    <property type="match status" value="2"/>
</dbReference>
<evidence type="ECO:0000256" key="1">
    <source>
        <dbReference type="ARBA" id="ARBA00022737"/>
    </source>
</evidence>
<comment type="caution">
    <text evidence="5">The sequence shown here is derived from an EMBL/GenBank/DDBJ whole genome shotgun (WGS) entry which is preliminary data.</text>
</comment>
<name>A0AAD5JJ01_ACENE</name>
<feature type="repeat" description="RCC1" evidence="2">
    <location>
        <begin position="347"/>
        <end position="400"/>
    </location>
</feature>
<feature type="compositionally biased region" description="Basic residues" evidence="3">
    <location>
        <begin position="650"/>
        <end position="659"/>
    </location>
</feature>
<feature type="domain" description="RCC1-like" evidence="4">
    <location>
        <begin position="16"/>
        <end position="280"/>
    </location>
</feature>
<dbReference type="EMBL" id="JAJSOW010000001">
    <property type="protein sequence ID" value="KAI9201561.1"/>
    <property type="molecule type" value="Genomic_DNA"/>
</dbReference>
<keyword evidence="6" id="KW-1185">Reference proteome</keyword>
<dbReference type="InterPro" id="IPR028641">
    <property type="entry name" value="RCC2"/>
</dbReference>
<sequence>MAVVEAEKKVEEEVEKGGELLFCGSTCWDVVGRRKGALEGNLVSPTRLRPLVGVNIRFVASGCASCHCVALDVEGRCYTWGRNEKGQLGHGDKIQRDRPTVVSELSKYKITKAAAGRSHTVVVTDDGHSLAFGWNKHGQLGSGSARNEFEPSPVRCHVSEVKNTACGAEFTVWLSSTEGASILTAGLPQYGQLGHGTDNEYNTKDSSVRLAYEAQPRPRAIASLAGETIVKVACGSNHTVAVDSKGYVYTWGFGGYGRLGHREQKDEWAPRRVDIFQKHNVLPPDAILSAGALNSACTAGGGQLYMWGKIKNTGDDWMYPKPLMDLSGWNIRCMDSGNMHHFVGADNSCISWGHAVYGELGYGPNGQKSSAVPKKVDILESMHVISVACGFGHSMVVVDRANVADRLDQLDVHDGKATGEVEGVNEEPEIKTKVSTKKGAKPSAKSNKRKKSKSSSESEEEENSDDDEIGDSEDEMNGQMDDKKKRQSGGGSGRGKSASKSSSEGKSTVRGRGRPPSANKSSQPPQAKPAGKRGRPQISLLSVNEEPEIQTKVSTKKGAKPSAKSNKRKKSKSSSESEEEENSDDDENGDSEDEMNGQMDDKKKRLSGGGRGRGKSASKSSSEGKSTVHWRGRPPSANKSSQPPAQAKPAGKRGRPRKT</sequence>
<feature type="region of interest" description="Disordered" evidence="3">
    <location>
        <begin position="418"/>
        <end position="659"/>
    </location>
</feature>
<organism evidence="5 6">
    <name type="scientific">Acer negundo</name>
    <name type="common">Box elder</name>
    <dbReference type="NCBI Taxonomy" id="4023"/>
    <lineage>
        <taxon>Eukaryota</taxon>
        <taxon>Viridiplantae</taxon>
        <taxon>Streptophyta</taxon>
        <taxon>Embryophyta</taxon>
        <taxon>Tracheophyta</taxon>
        <taxon>Spermatophyta</taxon>
        <taxon>Magnoliopsida</taxon>
        <taxon>eudicotyledons</taxon>
        <taxon>Gunneridae</taxon>
        <taxon>Pentapetalae</taxon>
        <taxon>rosids</taxon>
        <taxon>malvids</taxon>
        <taxon>Sapindales</taxon>
        <taxon>Sapindaceae</taxon>
        <taxon>Hippocastanoideae</taxon>
        <taxon>Acereae</taxon>
        <taxon>Acer</taxon>
    </lineage>
</organism>
<dbReference type="PANTHER" id="PTHR46207">
    <property type="entry name" value="PROTEIN RCC2"/>
    <property type="match status" value="1"/>
</dbReference>
<feature type="compositionally biased region" description="Acidic residues" evidence="3">
    <location>
        <begin position="576"/>
        <end position="595"/>
    </location>
</feature>
<feature type="compositionally biased region" description="Acidic residues" evidence="3">
    <location>
        <begin position="457"/>
        <end position="476"/>
    </location>
</feature>
<evidence type="ECO:0000313" key="5">
    <source>
        <dbReference type="EMBL" id="KAI9201561.1"/>
    </source>
</evidence>